<dbReference type="EMBL" id="BOMQ01000019">
    <property type="protein sequence ID" value="GIE48060.1"/>
    <property type="molecule type" value="Genomic_DNA"/>
</dbReference>
<accession>A0A919JEW2</accession>
<dbReference type="PANTHER" id="PTHR35174">
    <property type="entry name" value="BLL7171 PROTEIN-RELATED"/>
    <property type="match status" value="1"/>
</dbReference>
<dbReference type="Gene3D" id="3.30.70.1060">
    <property type="entry name" value="Dimeric alpha+beta barrel"/>
    <property type="match status" value="1"/>
</dbReference>
<protein>
    <recommendedName>
        <fullName evidence="2">YCII-related domain-containing protein</fullName>
    </recommendedName>
</protein>
<dbReference type="Proteomes" id="UP000647172">
    <property type="component" value="Unassembled WGS sequence"/>
</dbReference>
<proteinExistence type="inferred from homology"/>
<dbReference type="InterPro" id="IPR011008">
    <property type="entry name" value="Dimeric_a/b-barrel"/>
</dbReference>
<dbReference type="RefSeq" id="WP_203766424.1">
    <property type="nucleotide sequence ID" value="NZ_BAAAYJ010000009.1"/>
</dbReference>
<evidence type="ECO:0000256" key="1">
    <source>
        <dbReference type="ARBA" id="ARBA00007689"/>
    </source>
</evidence>
<dbReference type="Pfam" id="PF03795">
    <property type="entry name" value="YCII"/>
    <property type="match status" value="1"/>
</dbReference>
<gene>
    <name evidence="3" type="ORF">Ani05nite_15940</name>
</gene>
<feature type="domain" description="YCII-related" evidence="2">
    <location>
        <begin position="1"/>
        <end position="99"/>
    </location>
</feature>
<sequence>MKYMLMMFGDGATMMQSRSQEWFGEMIAFMQSFNADLEKSGELVEARGLADPTTARTVTLVDGQVVVTDGPFAEAKESLAGYWVLEVPDERRAIERAGEVVVWAERVELREVPDGPPEQ</sequence>
<organism evidence="3 4">
    <name type="scientific">Actinoplanes nipponensis</name>
    <dbReference type="NCBI Taxonomy" id="135950"/>
    <lineage>
        <taxon>Bacteria</taxon>
        <taxon>Bacillati</taxon>
        <taxon>Actinomycetota</taxon>
        <taxon>Actinomycetes</taxon>
        <taxon>Micromonosporales</taxon>
        <taxon>Micromonosporaceae</taxon>
        <taxon>Actinoplanes</taxon>
    </lineage>
</organism>
<comment type="similarity">
    <text evidence="1">Belongs to the YciI family.</text>
</comment>
<keyword evidence="4" id="KW-1185">Reference proteome</keyword>
<name>A0A919JEW2_9ACTN</name>
<dbReference type="InterPro" id="IPR005545">
    <property type="entry name" value="YCII"/>
</dbReference>
<evidence type="ECO:0000313" key="4">
    <source>
        <dbReference type="Proteomes" id="UP000647172"/>
    </source>
</evidence>
<dbReference type="PANTHER" id="PTHR35174:SF3">
    <property type="entry name" value="BLL7171 PROTEIN"/>
    <property type="match status" value="1"/>
</dbReference>
<dbReference type="AlphaFoldDB" id="A0A919JEW2"/>
<evidence type="ECO:0000259" key="2">
    <source>
        <dbReference type="Pfam" id="PF03795"/>
    </source>
</evidence>
<comment type="caution">
    <text evidence="3">The sequence shown here is derived from an EMBL/GenBank/DDBJ whole genome shotgun (WGS) entry which is preliminary data.</text>
</comment>
<reference evidence="3" key="1">
    <citation type="submission" date="2021-01" db="EMBL/GenBank/DDBJ databases">
        <title>Whole genome shotgun sequence of Actinoplanes nipponensis NBRC 14063.</title>
        <authorList>
            <person name="Komaki H."/>
            <person name="Tamura T."/>
        </authorList>
    </citation>
    <scope>NUCLEOTIDE SEQUENCE</scope>
    <source>
        <strain evidence="3">NBRC 14063</strain>
    </source>
</reference>
<dbReference type="SUPFAM" id="SSF54909">
    <property type="entry name" value="Dimeric alpha+beta barrel"/>
    <property type="match status" value="1"/>
</dbReference>
<evidence type="ECO:0000313" key="3">
    <source>
        <dbReference type="EMBL" id="GIE48060.1"/>
    </source>
</evidence>